<dbReference type="OrthoDB" id="5135119at2759"/>
<evidence type="ECO:0000313" key="4">
    <source>
        <dbReference type="EMBL" id="CDR37368.1"/>
    </source>
</evidence>
<feature type="compositionally biased region" description="Gly residues" evidence="2">
    <location>
        <begin position="464"/>
        <end position="479"/>
    </location>
</feature>
<feature type="compositionally biased region" description="Polar residues" evidence="2">
    <location>
        <begin position="408"/>
        <end position="420"/>
    </location>
</feature>
<dbReference type="InterPro" id="IPR007312">
    <property type="entry name" value="Phosphoesterase"/>
</dbReference>
<keyword evidence="1" id="KW-0378">Hydrolase</keyword>
<dbReference type="Pfam" id="PF04185">
    <property type="entry name" value="Phosphoesterase"/>
    <property type="match status" value="1"/>
</dbReference>
<feature type="chain" id="PRO_5001598627" evidence="3">
    <location>
        <begin position="19"/>
        <end position="511"/>
    </location>
</feature>
<evidence type="ECO:0000256" key="3">
    <source>
        <dbReference type="SAM" id="SignalP"/>
    </source>
</evidence>
<feature type="compositionally biased region" description="Low complexity" evidence="2">
    <location>
        <begin position="26"/>
        <end position="39"/>
    </location>
</feature>
<reference evidence="4" key="1">
    <citation type="journal article" date="2014" name="Genome Announc.">
        <title>Draft genome sequence of Rhodosporidium toruloides CECT1137, an oleaginous yeast of biotechnological interest.</title>
        <authorList>
            <person name="Morin N."/>
            <person name="Calcas X."/>
            <person name="Devillers H."/>
            <person name="Durrens P."/>
            <person name="Sherman D.J."/>
            <person name="Nicaud J.-M."/>
            <person name="Neuveglise C."/>
        </authorList>
    </citation>
    <scope>NUCLEOTIDE SEQUENCE</scope>
    <source>
        <strain evidence="4">CECT1137</strain>
    </source>
</reference>
<protein>
    <submittedName>
        <fullName evidence="4">RHTO0S02e13982g1_1</fullName>
    </submittedName>
</protein>
<gene>
    <name evidence="4" type="ORF">RHTO0S_02e13982g</name>
</gene>
<dbReference type="AlphaFoldDB" id="A0A061AIH0"/>
<dbReference type="PANTHER" id="PTHR31956:SF8">
    <property type="entry name" value="ACID PHOSPHATASE PHOA (AFU_ORTHOLOGUE AFUA_1G03570)"/>
    <property type="match status" value="1"/>
</dbReference>
<dbReference type="PANTHER" id="PTHR31956">
    <property type="entry name" value="NON-SPECIFIC PHOSPHOLIPASE C4-RELATED"/>
    <property type="match status" value="1"/>
</dbReference>
<evidence type="ECO:0000256" key="2">
    <source>
        <dbReference type="SAM" id="MobiDB-lite"/>
    </source>
</evidence>
<feature type="compositionally biased region" description="Low complexity" evidence="2">
    <location>
        <begin position="447"/>
        <end position="463"/>
    </location>
</feature>
<dbReference type="GO" id="GO:0016788">
    <property type="term" value="F:hydrolase activity, acting on ester bonds"/>
    <property type="evidence" value="ECO:0007669"/>
    <property type="project" value="InterPro"/>
</dbReference>
<proteinExistence type="predicted"/>
<keyword evidence="3" id="KW-0732">Signal</keyword>
<sequence length="511" mass="54327">MLSTAVITAALAAAPAYAAVAQSFVPPSSSPTQQSSTYTGKSNSTLPKSPVVAGKSFDRFIQVVLENTDFATSASSPVFQNLSSQGVLMNGYYGVTHVRCFAARVLRRNADFVSLLQPSEPNYAALGLGDFFGMHGDAFYAFPKNVSSVADLLEAKNISWASYQENMPYDGFTGFNYTQPNYISGSGNYTYYVRKHSPLILTDSVAVNPERALRHRNFNDFAADLNADALPQWMFITPNLVNDGHDTTIDFQSQWLEYFLYPLLADERFNNNRTLILITYDENEAYEENNNIYTIALGKGIPKELIGTTDNTYYTHYSSLSTVEANWGLGSLGRGDTNKTLANVYSWVANATGYQNNGLTNSSSNLPLTNLTGIFPGFANDQMWTPILAPNMSAIGAGGGPVFAGNGTDTSLTSWDQPINWTARGEPNPGHTDPGYDYSSGSLVIKPSASSSSSAAGPSATGSVGQGGNSQGGNQGGNAQGSNVQAKSGAVSVVVPFAGALAAVAGVVTLL</sequence>
<dbReference type="InterPro" id="IPR017850">
    <property type="entry name" value="Alkaline_phosphatase_core_sf"/>
</dbReference>
<accession>A0A061AIH0</accession>
<dbReference type="GO" id="GO:0009395">
    <property type="term" value="P:phospholipid catabolic process"/>
    <property type="evidence" value="ECO:0007669"/>
    <property type="project" value="TreeGrafter"/>
</dbReference>
<dbReference type="Gene3D" id="3.40.720.10">
    <property type="entry name" value="Alkaline Phosphatase, subunit A"/>
    <property type="match status" value="1"/>
</dbReference>
<feature type="region of interest" description="Disordered" evidence="2">
    <location>
        <begin position="26"/>
        <end position="46"/>
    </location>
</feature>
<dbReference type="EMBL" id="LK052937">
    <property type="protein sequence ID" value="CDR37368.1"/>
    <property type="molecule type" value="Genomic_DNA"/>
</dbReference>
<name>A0A061AIH0_RHOTO</name>
<evidence type="ECO:0000256" key="1">
    <source>
        <dbReference type="ARBA" id="ARBA00022801"/>
    </source>
</evidence>
<organism evidence="4">
    <name type="scientific">Rhodotorula toruloides</name>
    <name type="common">Yeast</name>
    <name type="synonym">Rhodosporidium toruloides</name>
    <dbReference type="NCBI Taxonomy" id="5286"/>
    <lineage>
        <taxon>Eukaryota</taxon>
        <taxon>Fungi</taxon>
        <taxon>Dikarya</taxon>
        <taxon>Basidiomycota</taxon>
        <taxon>Pucciniomycotina</taxon>
        <taxon>Microbotryomycetes</taxon>
        <taxon>Sporidiobolales</taxon>
        <taxon>Sporidiobolaceae</taxon>
        <taxon>Rhodotorula</taxon>
    </lineage>
</organism>
<feature type="signal peptide" evidence="3">
    <location>
        <begin position="1"/>
        <end position="18"/>
    </location>
</feature>
<feature type="region of interest" description="Disordered" evidence="2">
    <location>
        <begin position="407"/>
        <end position="483"/>
    </location>
</feature>